<accession>A0ABQ5G4D2</accession>
<comment type="caution">
    <text evidence="2">The sequence shown here is derived from an EMBL/GenBank/DDBJ whole genome shotgun (WGS) entry which is preliminary data.</text>
</comment>
<keyword evidence="3" id="KW-1185">Reference proteome</keyword>
<reference evidence="2" key="1">
    <citation type="journal article" date="2022" name="Int. J. Mol. Sci.">
        <title>Draft Genome of Tanacetum Coccineum: Genomic Comparison of Closely Related Tanacetum-Family Plants.</title>
        <authorList>
            <person name="Yamashiro T."/>
            <person name="Shiraishi A."/>
            <person name="Nakayama K."/>
            <person name="Satake H."/>
        </authorList>
    </citation>
    <scope>NUCLEOTIDE SEQUENCE</scope>
</reference>
<organism evidence="2 3">
    <name type="scientific">Tanacetum coccineum</name>
    <dbReference type="NCBI Taxonomy" id="301880"/>
    <lineage>
        <taxon>Eukaryota</taxon>
        <taxon>Viridiplantae</taxon>
        <taxon>Streptophyta</taxon>
        <taxon>Embryophyta</taxon>
        <taxon>Tracheophyta</taxon>
        <taxon>Spermatophyta</taxon>
        <taxon>Magnoliopsida</taxon>
        <taxon>eudicotyledons</taxon>
        <taxon>Gunneridae</taxon>
        <taxon>Pentapetalae</taxon>
        <taxon>asterids</taxon>
        <taxon>campanulids</taxon>
        <taxon>Asterales</taxon>
        <taxon>Asteraceae</taxon>
        <taxon>Asteroideae</taxon>
        <taxon>Anthemideae</taxon>
        <taxon>Anthemidinae</taxon>
        <taxon>Tanacetum</taxon>
    </lineage>
</organism>
<evidence type="ECO:0000313" key="3">
    <source>
        <dbReference type="Proteomes" id="UP001151760"/>
    </source>
</evidence>
<gene>
    <name evidence="2" type="ORF">Tco_1029772</name>
</gene>
<sequence>MSFSKRSDAAPVCHSKPLDSVKNWNDNFFWVDSTAFPLSVLLHKSKTLKKDPFPKPSQYNAEVCDFLRTHTAPFWKFAEPFLCWVRISRYYELDENNPSFLDDNNEAMDLFSFIHHADPTKVRVDEMEKAGDQVPLLEVNRGRVVPLAPPVLGNGAEKEHSTRGSEYVALKEAIVKPMNEVVTEKPMRLKKKRKAAGDASGSILPPKKLRDDYDTSGASASTATMPLVTFSVTPTPEHEGDDHTDSVFGPNLRTKPAAVRFVISSDSSHHSGTHAVDAEVSSLVRSTILDPPVMTAAFTTTIVIGASLVLMSKVTVKPVNPTLFGDSMSTSGHDVAGPSSPVHPELSADSFMLSRI</sequence>
<feature type="region of interest" description="Disordered" evidence="1">
    <location>
        <begin position="187"/>
        <end position="218"/>
    </location>
</feature>
<reference evidence="2" key="2">
    <citation type="submission" date="2022-01" db="EMBL/GenBank/DDBJ databases">
        <authorList>
            <person name="Yamashiro T."/>
            <person name="Shiraishi A."/>
            <person name="Satake H."/>
            <person name="Nakayama K."/>
        </authorList>
    </citation>
    <scope>NUCLEOTIDE SEQUENCE</scope>
</reference>
<dbReference type="EMBL" id="BQNB010018081">
    <property type="protein sequence ID" value="GJT70486.1"/>
    <property type="molecule type" value="Genomic_DNA"/>
</dbReference>
<evidence type="ECO:0000313" key="2">
    <source>
        <dbReference type="EMBL" id="GJT70486.1"/>
    </source>
</evidence>
<dbReference type="Proteomes" id="UP001151760">
    <property type="component" value="Unassembled WGS sequence"/>
</dbReference>
<name>A0ABQ5G4D2_9ASTR</name>
<protein>
    <recommendedName>
        <fullName evidence="4">Transposase (Putative), gypsy type</fullName>
    </recommendedName>
</protein>
<evidence type="ECO:0008006" key="4">
    <source>
        <dbReference type="Google" id="ProtNLM"/>
    </source>
</evidence>
<evidence type="ECO:0000256" key="1">
    <source>
        <dbReference type="SAM" id="MobiDB-lite"/>
    </source>
</evidence>
<proteinExistence type="predicted"/>